<dbReference type="InterPro" id="IPR053150">
    <property type="entry name" value="Teicoplanin_resist-assoc"/>
</dbReference>
<feature type="transmembrane region" description="Helical" evidence="1">
    <location>
        <begin position="82"/>
        <end position="104"/>
    </location>
</feature>
<evidence type="ECO:0000256" key="1">
    <source>
        <dbReference type="SAM" id="Phobius"/>
    </source>
</evidence>
<feature type="transmembrane region" description="Helical" evidence="1">
    <location>
        <begin position="111"/>
        <end position="134"/>
    </location>
</feature>
<dbReference type="KEGG" id="goq:ACH46_12030"/>
<organism evidence="3 4">
    <name type="scientific">Gordonia phthalatica</name>
    <dbReference type="NCBI Taxonomy" id="1136941"/>
    <lineage>
        <taxon>Bacteria</taxon>
        <taxon>Bacillati</taxon>
        <taxon>Actinomycetota</taxon>
        <taxon>Actinomycetes</taxon>
        <taxon>Mycobacteriales</taxon>
        <taxon>Gordoniaceae</taxon>
        <taxon>Gordonia</taxon>
    </lineage>
</organism>
<dbReference type="PANTHER" id="PTHR36834">
    <property type="entry name" value="MEMBRANE PROTEIN-RELATED"/>
    <property type="match status" value="1"/>
</dbReference>
<dbReference type="AlphaFoldDB" id="A0A0N9MUF4"/>
<feature type="domain" description="VanZ-like" evidence="2">
    <location>
        <begin position="36"/>
        <end position="162"/>
    </location>
</feature>
<dbReference type="Pfam" id="PF04892">
    <property type="entry name" value="VanZ"/>
    <property type="match status" value="1"/>
</dbReference>
<protein>
    <submittedName>
        <fullName evidence="3">VanZ family protein</fullName>
    </submittedName>
</protein>
<keyword evidence="4" id="KW-1185">Reference proteome</keyword>
<proteinExistence type="predicted"/>
<dbReference type="OrthoDB" id="4822551at2"/>
<dbReference type="PANTHER" id="PTHR36834:SF1">
    <property type="entry name" value="INTEGRAL MEMBRANE PROTEIN"/>
    <property type="match status" value="1"/>
</dbReference>
<keyword evidence="1" id="KW-0812">Transmembrane</keyword>
<accession>A0A0N9MUF4</accession>
<feature type="transmembrane region" description="Helical" evidence="1">
    <location>
        <begin position="269"/>
        <end position="286"/>
    </location>
</feature>
<dbReference type="STRING" id="1136941.ACH46_12030"/>
<evidence type="ECO:0000259" key="2">
    <source>
        <dbReference type="Pfam" id="PF04892"/>
    </source>
</evidence>
<dbReference type="InterPro" id="IPR006976">
    <property type="entry name" value="VanZ-like"/>
</dbReference>
<feature type="transmembrane region" description="Helical" evidence="1">
    <location>
        <begin position="234"/>
        <end position="257"/>
    </location>
</feature>
<dbReference type="PATRIC" id="fig|1136941.3.peg.2452"/>
<reference evidence="4" key="1">
    <citation type="submission" date="2015-06" db="EMBL/GenBank/DDBJ databases">
        <title>Complete genome sequence and metabolic analysis of phthalate degradation pathway in Gordonia sp. QH-11.</title>
        <authorList>
            <person name="Jin D."/>
            <person name="Kong X."/>
            <person name="Bai Z."/>
        </authorList>
    </citation>
    <scope>NUCLEOTIDE SEQUENCE [LARGE SCALE GENOMIC DNA]</scope>
    <source>
        <strain evidence="4">QH-11</strain>
    </source>
</reference>
<name>A0A0N9MUF4_9ACTN</name>
<gene>
    <name evidence="3" type="ORF">ACH46_12030</name>
</gene>
<keyword evidence="1" id="KW-1133">Transmembrane helix</keyword>
<dbReference type="EMBL" id="CP011853">
    <property type="protein sequence ID" value="ALG86837.1"/>
    <property type="molecule type" value="Genomic_DNA"/>
</dbReference>
<sequence>MGAVIALVLFVPFVAISYRRRGRITAGRTLVWVAALVYFCAIWTYTLIPLPDPDDLVCVGKNTDLWQAVRDVQGAAGLTDPAILQLVFNVALFVPLGFFIRVLGGRGLPTAFFAGLGTSVFIELTQLTGLWGIYDCAYRVFDVDDMLTNTAGAVVGSIVALVVPRQHRGLESSPDALEPRPVTKVRRIVAAVCDLLAATVCLFLIYLAGAAWMIVVQRHAAVDADLDRARVVGIVITFVIWAVVVAATGRTVGELVVALEYRGGRLPEWATRILRLLAGVGGYLLLNLIGDGAVAGVFTVVAAIAILVTEHGRGLPGLVTGRRVVDSREDASA</sequence>
<evidence type="ECO:0000313" key="4">
    <source>
        <dbReference type="Proteomes" id="UP000063789"/>
    </source>
</evidence>
<reference evidence="3 4" key="2">
    <citation type="journal article" date="2017" name="Int. J. Syst. Evol. Microbiol.">
        <title>Gordonia phthalatica sp. nov., a di-n-butyl phthalate-degrading bacterium isolated from activated sludge.</title>
        <authorList>
            <person name="Jin D."/>
            <person name="Kong X."/>
            <person name="Jia M."/>
            <person name="Yu X."/>
            <person name="Wang X."/>
            <person name="Zhuang X."/>
            <person name="Deng Y."/>
            <person name="Bai Z."/>
        </authorList>
    </citation>
    <scope>NUCLEOTIDE SEQUENCE [LARGE SCALE GENOMIC DNA]</scope>
    <source>
        <strain evidence="3 4">QH-11</strain>
    </source>
</reference>
<feature type="transmembrane region" description="Helical" evidence="1">
    <location>
        <begin position="146"/>
        <end position="163"/>
    </location>
</feature>
<feature type="transmembrane region" description="Helical" evidence="1">
    <location>
        <begin position="29"/>
        <end position="48"/>
    </location>
</feature>
<keyword evidence="1" id="KW-0472">Membrane</keyword>
<feature type="transmembrane region" description="Helical" evidence="1">
    <location>
        <begin position="188"/>
        <end position="214"/>
    </location>
</feature>
<evidence type="ECO:0000313" key="3">
    <source>
        <dbReference type="EMBL" id="ALG86837.1"/>
    </source>
</evidence>
<dbReference type="Proteomes" id="UP000063789">
    <property type="component" value="Chromosome"/>
</dbReference>